<name>A0A8S1RF91_9CILI</name>
<sequence>MSDNTLKIWMQQLNDLLGHLTEKIQNCFDQCAQQQQYKKEETKINDWIKYLPQDQLTYDNQDVYVMKHINDKFILKQFVFQKRYEEQIYEVKLFDSFSEAEIQQGQYENSIFEFQIIDNNALLLIKQSYKSNTNKSEKQNALIIKEIYTGFIQDNILWLSLIKNVSLCQQAAFHPLNPNYLVVLQTSQEWNRQHTFQKEQYFMVFQIKNPRQPIVRINLNQAMNGNALAFSFSQSEDQNQFLIYFINNLGLIFYYELILHDMVFKLQTKMYLQASKQELVQFVKERPDKDFKINYDVTKQDEYQRGNIKFQSFENSNYQFPKSNNYLLFQKMAIAEYHLFFIIAKQTNQDLIVQVLIAKDLQKLYEIYQDEVKFQKQVDNDLLISNIYKNQQPKIIYSSDNVTHVVQNQLDFPNRYQLLILYHNSLISIDYSNVVQYKQDQSPINVTCIDLIPFANEYQDQSNQEPFILQVLCLDLYKSKQLLLRMTNRTQKQTFQLLPQKLLLSITEQNQEINKLAFDFFNEQNVYLMNKKALQDFKKYLEFINSQKLPQCKTEEEIISINEELANKFHQSIKGVAIKIKLEAENMHNDIEVKLQGNLSQQETINISLQKKISEKNEKINSLLEQLQSIPASAIRQQLINQQKQQDLDSFKIQFDNIQEQFKQNKQQLEEQISLSNRTKQDIEAIQSNLIQQILQKKE</sequence>
<keyword evidence="1" id="KW-0175">Coiled coil</keyword>
<dbReference type="Proteomes" id="UP000692954">
    <property type="component" value="Unassembled WGS sequence"/>
</dbReference>
<evidence type="ECO:0000313" key="3">
    <source>
        <dbReference type="Proteomes" id="UP000692954"/>
    </source>
</evidence>
<accession>A0A8S1RF91</accession>
<feature type="coiled-coil region" evidence="1">
    <location>
        <begin position="606"/>
        <end position="686"/>
    </location>
</feature>
<protein>
    <submittedName>
        <fullName evidence="2">Uncharacterized protein</fullName>
    </submittedName>
</protein>
<organism evidence="2 3">
    <name type="scientific">Paramecium sonneborni</name>
    <dbReference type="NCBI Taxonomy" id="65129"/>
    <lineage>
        <taxon>Eukaryota</taxon>
        <taxon>Sar</taxon>
        <taxon>Alveolata</taxon>
        <taxon>Ciliophora</taxon>
        <taxon>Intramacronucleata</taxon>
        <taxon>Oligohymenophorea</taxon>
        <taxon>Peniculida</taxon>
        <taxon>Parameciidae</taxon>
        <taxon>Paramecium</taxon>
    </lineage>
</organism>
<reference evidence="2" key="1">
    <citation type="submission" date="2021-01" db="EMBL/GenBank/DDBJ databases">
        <authorList>
            <consortium name="Genoscope - CEA"/>
            <person name="William W."/>
        </authorList>
    </citation>
    <scope>NUCLEOTIDE SEQUENCE</scope>
</reference>
<gene>
    <name evidence="2" type="ORF">PSON_ATCC_30995.1.T1610022</name>
</gene>
<comment type="caution">
    <text evidence="2">The sequence shown here is derived from an EMBL/GenBank/DDBJ whole genome shotgun (WGS) entry which is preliminary data.</text>
</comment>
<dbReference type="OrthoDB" id="297821at2759"/>
<dbReference type="EMBL" id="CAJJDN010000161">
    <property type="protein sequence ID" value="CAD8125639.1"/>
    <property type="molecule type" value="Genomic_DNA"/>
</dbReference>
<keyword evidence="3" id="KW-1185">Reference proteome</keyword>
<evidence type="ECO:0000256" key="1">
    <source>
        <dbReference type="SAM" id="Coils"/>
    </source>
</evidence>
<evidence type="ECO:0000313" key="2">
    <source>
        <dbReference type="EMBL" id="CAD8125639.1"/>
    </source>
</evidence>
<dbReference type="AlphaFoldDB" id="A0A8S1RF91"/>
<proteinExistence type="predicted"/>